<gene>
    <name evidence="1" type="ORF">EO244_00580</name>
</gene>
<evidence type="ECO:0000313" key="1">
    <source>
        <dbReference type="EMBL" id="RXQ97417.1"/>
    </source>
</evidence>
<accession>A0A4V1N0I7</accession>
<organism evidence="1 2">
    <name type="scientific">Ancylomarina salipaludis</name>
    <dbReference type="NCBI Taxonomy" id="2501299"/>
    <lineage>
        <taxon>Bacteria</taxon>
        <taxon>Pseudomonadati</taxon>
        <taxon>Bacteroidota</taxon>
        <taxon>Bacteroidia</taxon>
        <taxon>Marinilabiliales</taxon>
        <taxon>Marinifilaceae</taxon>
        <taxon>Ancylomarina</taxon>
    </lineage>
</organism>
<evidence type="ECO:0008006" key="3">
    <source>
        <dbReference type="Google" id="ProtNLM"/>
    </source>
</evidence>
<keyword evidence="2" id="KW-1185">Reference proteome</keyword>
<protein>
    <recommendedName>
        <fullName evidence="3">G domain-containing protein</fullName>
    </recommendedName>
</protein>
<dbReference type="OrthoDB" id="1256826at2"/>
<proteinExistence type="predicted"/>
<name>A0A4V1N0I7_9BACT</name>
<dbReference type="AlphaFoldDB" id="A0A4V1N0I7"/>
<comment type="caution">
    <text evidence="1">The sequence shown here is derived from an EMBL/GenBank/DDBJ whole genome shotgun (WGS) entry which is preliminary data.</text>
</comment>
<dbReference type="EMBL" id="SAXA01000001">
    <property type="protein sequence ID" value="RXQ97417.1"/>
    <property type="molecule type" value="Genomic_DNA"/>
</dbReference>
<sequence>MKLAVVILGVQNSGKTETLRKIVKKYTGLPQKQMKAGWRFLSIFKEKIWELKLHAFFVPASPSETKYKLEDRILDLGHSPEIIFLAEQTDGENRKSTFDFLEENKYKILDFELSNKNGGGIWDRFTPESKEEKLDTRTKEVITRLKEEIKAVLLKKN</sequence>
<evidence type="ECO:0000313" key="2">
    <source>
        <dbReference type="Proteomes" id="UP000289703"/>
    </source>
</evidence>
<dbReference type="Proteomes" id="UP000289703">
    <property type="component" value="Unassembled WGS sequence"/>
</dbReference>
<dbReference type="RefSeq" id="WP_129251914.1">
    <property type="nucleotide sequence ID" value="NZ_SAXA01000001.1"/>
</dbReference>
<reference evidence="1 2" key="1">
    <citation type="submission" date="2019-01" db="EMBL/GenBank/DDBJ databases">
        <title>Ancylomarina salipaludis sp. nov., isolated from a salt marsh.</title>
        <authorList>
            <person name="Yoon J.-H."/>
        </authorList>
    </citation>
    <scope>NUCLEOTIDE SEQUENCE [LARGE SCALE GENOMIC DNA]</scope>
    <source>
        <strain evidence="1 2">SHSM-M15</strain>
    </source>
</reference>